<dbReference type="CDD" id="cd21608">
    <property type="entry name" value="RRM2_NsCP33_like"/>
    <property type="match status" value="1"/>
</dbReference>
<evidence type="ECO:0000256" key="2">
    <source>
        <dbReference type="PROSITE-ProRule" id="PRU00176"/>
    </source>
</evidence>
<dbReference type="Pfam" id="PF00076">
    <property type="entry name" value="RRM_1"/>
    <property type="match status" value="1"/>
</dbReference>
<keyword evidence="1 2" id="KW-0694">RNA-binding</keyword>
<evidence type="ECO:0000313" key="5">
    <source>
        <dbReference type="EMBL" id="KAG6572904.1"/>
    </source>
</evidence>
<dbReference type="PROSITE" id="PS50102">
    <property type="entry name" value="RRM"/>
    <property type="match status" value="1"/>
</dbReference>
<proteinExistence type="predicted"/>
<feature type="region of interest" description="Disordered" evidence="3">
    <location>
        <begin position="206"/>
        <end position="265"/>
    </location>
</feature>
<evidence type="ECO:0000256" key="3">
    <source>
        <dbReference type="SAM" id="MobiDB-lite"/>
    </source>
</evidence>
<dbReference type="InterPro" id="IPR000504">
    <property type="entry name" value="RRM_dom"/>
</dbReference>
<dbReference type="SMART" id="SM00360">
    <property type="entry name" value="RRM"/>
    <property type="match status" value="1"/>
</dbReference>
<gene>
    <name evidence="5" type="primary">RBG5</name>
    <name evidence="5" type="ORF">SDJN03_26791</name>
</gene>
<dbReference type="FunFam" id="3.30.70.330:FF:000631">
    <property type="entry name" value="Glycine-rich RNA-binding protein 3, mitochondrial"/>
    <property type="match status" value="1"/>
</dbReference>
<name>A0AAV6M094_9ROSI</name>
<accession>A0AAV6M094</accession>
<evidence type="ECO:0000256" key="1">
    <source>
        <dbReference type="ARBA" id="ARBA00022884"/>
    </source>
</evidence>
<reference evidence="5 6" key="1">
    <citation type="journal article" date="2021" name="Hortic Res">
        <title>The domestication of Cucurbita argyrosperma as revealed by the genome of its wild relative.</title>
        <authorList>
            <person name="Barrera-Redondo J."/>
            <person name="Sanchez-de la Vega G."/>
            <person name="Aguirre-Liguori J.A."/>
            <person name="Castellanos-Morales G."/>
            <person name="Gutierrez-Guerrero Y.T."/>
            <person name="Aguirre-Dugua X."/>
            <person name="Aguirre-Planter E."/>
            <person name="Tenaillon M.I."/>
            <person name="Lira-Saade R."/>
            <person name="Eguiarte L.E."/>
        </authorList>
    </citation>
    <scope>NUCLEOTIDE SEQUENCE [LARGE SCALE GENOMIC DNA]</scope>
    <source>
        <strain evidence="5">JBR-2021</strain>
    </source>
</reference>
<dbReference type="InterPro" id="IPR048289">
    <property type="entry name" value="RRM2_NsCP33-like"/>
</dbReference>
<feature type="compositionally biased region" description="Polar residues" evidence="3">
    <location>
        <begin position="206"/>
        <end position="231"/>
    </location>
</feature>
<feature type="domain" description="RRM" evidence="4">
    <location>
        <begin position="97"/>
        <end position="175"/>
    </location>
</feature>
<dbReference type="GO" id="GO:0003723">
    <property type="term" value="F:RNA binding"/>
    <property type="evidence" value="ECO:0007669"/>
    <property type="project" value="UniProtKB-UniRule"/>
</dbReference>
<dbReference type="EMBL" id="JAGKQH010000018">
    <property type="protein sequence ID" value="KAG6572904.1"/>
    <property type="molecule type" value="Genomic_DNA"/>
</dbReference>
<dbReference type="Proteomes" id="UP000685013">
    <property type="component" value="Chromosome 18"/>
</dbReference>
<sequence>MGNTKLALPLLSNQSTISQFLSSISSSNRTVSIHPFKIQRCTSLLSKKGRERTKVVSMAFLSKVGKIFSQSSASRVGSISQPSQLSIFQAIRFMSSSKVFVGGLSYGTDDHSLREAFTKYGEVVEARVILDRDTGRSRGFGFVTFVGNEEASSAIQALDGQDLHGRRIRVNFATERSRGSFVGGGGYSGGGGGYSGGGGIGSADYNRSSASQGGDNYFSADSGSDFTSNHQSGGGLDSGDNTRDDFLGGGKSEDEDNNDDYAKRA</sequence>
<dbReference type="AlphaFoldDB" id="A0AAV6M094"/>
<comment type="caution">
    <text evidence="5">The sequence shown here is derived from an EMBL/GenBank/DDBJ whole genome shotgun (WGS) entry which is preliminary data.</text>
</comment>
<keyword evidence="6" id="KW-1185">Reference proteome</keyword>
<organism evidence="5 6">
    <name type="scientific">Cucurbita argyrosperma subsp. sororia</name>
    <dbReference type="NCBI Taxonomy" id="37648"/>
    <lineage>
        <taxon>Eukaryota</taxon>
        <taxon>Viridiplantae</taxon>
        <taxon>Streptophyta</taxon>
        <taxon>Embryophyta</taxon>
        <taxon>Tracheophyta</taxon>
        <taxon>Spermatophyta</taxon>
        <taxon>Magnoliopsida</taxon>
        <taxon>eudicotyledons</taxon>
        <taxon>Gunneridae</taxon>
        <taxon>Pentapetalae</taxon>
        <taxon>rosids</taxon>
        <taxon>fabids</taxon>
        <taxon>Cucurbitales</taxon>
        <taxon>Cucurbitaceae</taxon>
        <taxon>Cucurbiteae</taxon>
        <taxon>Cucurbita</taxon>
    </lineage>
</organism>
<protein>
    <submittedName>
        <fullName evidence="5">Glycine-rich RNA-binding protein 5, mitochondrial</fullName>
    </submittedName>
</protein>
<feature type="non-terminal residue" evidence="5">
    <location>
        <position position="1"/>
    </location>
</feature>
<dbReference type="InterPro" id="IPR052462">
    <property type="entry name" value="SLIRP/GR-RBP-like"/>
</dbReference>
<evidence type="ECO:0000259" key="4">
    <source>
        <dbReference type="PROSITE" id="PS50102"/>
    </source>
</evidence>
<dbReference type="PANTHER" id="PTHR48027">
    <property type="entry name" value="HETEROGENEOUS NUCLEAR RIBONUCLEOPROTEIN 87F-RELATED"/>
    <property type="match status" value="1"/>
</dbReference>
<evidence type="ECO:0000313" key="6">
    <source>
        <dbReference type="Proteomes" id="UP000685013"/>
    </source>
</evidence>